<dbReference type="Pfam" id="PF00582">
    <property type="entry name" value="Usp"/>
    <property type="match status" value="2"/>
</dbReference>
<dbReference type="CDD" id="cd00293">
    <property type="entry name" value="USP-like"/>
    <property type="match status" value="1"/>
</dbReference>
<dbReference type="PRINTS" id="PR01438">
    <property type="entry name" value="UNVRSLSTRESS"/>
</dbReference>
<reference evidence="5" key="1">
    <citation type="journal article" date="2019" name="Int. J. Syst. Evol. Microbiol.">
        <title>The Global Catalogue of Microorganisms (GCM) 10K type strain sequencing project: providing services to taxonomists for standard genome sequencing and annotation.</title>
        <authorList>
            <consortium name="The Broad Institute Genomics Platform"/>
            <consortium name="The Broad Institute Genome Sequencing Center for Infectious Disease"/>
            <person name="Wu L."/>
            <person name="Ma J."/>
        </authorList>
    </citation>
    <scope>NUCLEOTIDE SEQUENCE [LARGE SCALE GENOMIC DNA]</scope>
    <source>
        <strain evidence="5">CCUG 60529</strain>
    </source>
</reference>
<dbReference type="SUPFAM" id="SSF52402">
    <property type="entry name" value="Adenine nucleotide alpha hydrolases-like"/>
    <property type="match status" value="2"/>
</dbReference>
<keyword evidence="5" id="KW-1185">Reference proteome</keyword>
<dbReference type="EMBL" id="JBHTIB010000012">
    <property type="protein sequence ID" value="MFD0836484.1"/>
    <property type="molecule type" value="Genomic_DNA"/>
</dbReference>
<evidence type="ECO:0000313" key="5">
    <source>
        <dbReference type="Proteomes" id="UP001597011"/>
    </source>
</evidence>
<evidence type="ECO:0000256" key="2">
    <source>
        <dbReference type="SAM" id="Coils"/>
    </source>
</evidence>
<evidence type="ECO:0000259" key="3">
    <source>
        <dbReference type="Pfam" id="PF00582"/>
    </source>
</evidence>
<gene>
    <name evidence="4" type="ORF">ACFQ0I_11945</name>
</gene>
<feature type="coiled-coil region" evidence="2">
    <location>
        <begin position="56"/>
        <end position="83"/>
    </location>
</feature>
<evidence type="ECO:0000313" key="4">
    <source>
        <dbReference type="EMBL" id="MFD0836484.1"/>
    </source>
</evidence>
<sequence length="277" mass="31463">MNSKLIVYPTDFSACAKNAMAYAIAMAKVIEGKIKIIHAIEIGGIASTEVNPSVLVDTFNELEEQAEEKLEKLKKEIESFGLECDYDIIPVKTLFIKDYIEKENPIMIVMGTIGNNGLENKIFGSLASQFIRNTKSMVLTIPREAKFNDLSEVVFASNFHTKDMSCLEFIKKIVTYYKAKLSVVHICEDINNVELERKYLLSMENEASKTIGIKTLHSELLYSENAEDELLEFLENTKPDMLAMVSRKRNFIERIFDKSLAKKMVNYTNTPVLVFPS</sequence>
<feature type="domain" description="UspA" evidence="3">
    <location>
        <begin position="5"/>
        <end position="142"/>
    </location>
</feature>
<dbReference type="PANTHER" id="PTHR46268">
    <property type="entry name" value="STRESS RESPONSE PROTEIN NHAX"/>
    <property type="match status" value="1"/>
</dbReference>
<organism evidence="4 5">
    <name type="scientific">Mariniflexile aquimaris</name>
    <dbReference type="NCBI Taxonomy" id="881009"/>
    <lineage>
        <taxon>Bacteria</taxon>
        <taxon>Pseudomonadati</taxon>
        <taxon>Bacteroidota</taxon>
        <taxon>Flavobacteriia</taxon>
        <taxon>Flavobacteriales</taxon>
        <taxon>Flavobacteriaceae</taxon>
        <taxon>Mariniflexile</taxon>
    </lineage>
</organism>
<dbReference type="PANTHER" id="PTHR46268:SF6">
    <property type="entry name" value="UNIVERSAL STRESS PROTEIN UP12"/>
    <property type="match status" value="1"/>
</dbReference>
<dbReference type="RefSeq" id="WP_379942553.1">
    <property type="nucleotide sequence ID" value="NZ_JBHTIB010000012.1"/>
</dbReference>
<feature type="domain" description="UspA" evidence="3">
    <location>
        <begin position="217"/>
        <end position="276"/>
    </location>
</feature>
<comment type="similarity">
    <text evidence="1">Belongs to the universal stress protein A family.</text>
</comment>
<dbReference type="Gene3D" id="3.40.50.620">
    <property type="entry name" value="HUPs"/>
    <property type="match status" value="2"/>
</dbReference>
<dbReference type="Proteomes" id="UP001597011">
    <property type="component" value="Unassembled WGS sequence"/>
</dbReference>
<dbReference type="InterPro" id="IPR006016">
    <property type="entry name" value="UspA"/>
</dbReference>
<proteinExistence type="inferred from homology"/>
<name>A0ABW3BVH6_9FLAO</name>
<dbReference type="InterPro" id="IPR006015">
    <property type="entry name" value="Universal_stress_UspA"/>
</dbReference>
<protein>
    <submittedName>
        <fullName evidence="4">Universal stress protein</fullName>
    </submittedName>
</protein>
<comment type="caution">
    <text evidence="4">The sequence shown here is derived from an EMBL/GenBank/DDBJ whole genome shotgun (WGS) entry which is preliminary data.</text>
</comment>
<keyword evidence="2" id="KW-0175">Coiled coil</keyword>
<dbReference type="InterPro" id="IPR014729">
    <property type="entry name" value="Rossmann-like_a/b/a_fold"/>
</dbReference>
<accession>A0ABW3BVH6</accession>
<evidence type="ECO:0000256" key="1">
    <source>
        <dbReference type="ARBA" id="ARBA00008791"/>
    </source>
</evidence>